<evidence type="ECO:0000256" key="1">
    <source>
        <dbReference type="SAM" id="MobiDB-lite"/>
    </source>
</evidence>
<proteinExistence type="predicted"/>
<feature type="region of interest" description="Disordered" evidence="1">
    <location>
        <begin position="44"/>
        <end position="64"/>
    </location>
</feature>
<gene>
    <name evidence="2" type="ORF">FGG08_004134</name>
</gene>
<dbReference type="EMBL" id="JAGHQL010000080">
    <property type="protein sequence ID" value="KAH0541370.1"/>
    <property type="molecule type" value="Genomic_DNA"/>
</dbReference>
<dbReference type="AlphaFoldDB" id="A0A9P8KZV7"/>
<accession>A0A9P8KZV7</accession>
<evidence type="ECO:0000313" key="3">
    <source>
        <dbReference type="Proteomes" id="UP000698800"/>
    </source>
</evidence>
<name>A0A9P8KZV7_9PEZI</name>
<organism evidence="2 3">
    <name type="scientific">Glutinoglossum americanum</name>
    <dbReference type="NCBI Taxonomy" id="1670608"/>
    <lineage>
        <taxon>Eukaryota</taxon>
        <taxon>Fungi</taxon>
        <taxon>Dikarya</taxon>
        <taxon>Ascomycota</taxon>
        <taxon>Pezizomycotina</taxon>
        <taxon>Geoglossomycetes</taxon>
        <taxon>Geoglossales</taxon>
        <taxon>Geoglossaceae</taxon>
        <taxon>Glutinoglossum</taxon>
    </lineage>
</organism>
<dbReference type="Proteomes" id="UP000698800">
    <property type="component" value="Unassembled WGS sequence"/>
</dbReference>
<reference evidence="2" key="1">
    <citation type="submission" date="2021-03" db="EMBL/GenBank/DDBJ databases">
        <title>Comparative genomics and phylogenomic investigation of the class Geoglossomycetes provide insights into ecological specialization and systematics.</title>
        <authorList>
            <person name="Melie T."/>
            <person name="Pirro S."/>
            <person name="Miller A.N."/>
            <person name="Quandt A."/>
        </authorList>
    </citation>
    <scope>NUCLEOTIDE SEQUENCE</scope>
    <source>
        <strain evidence="2">GBOQ0MN5Z8</strain>
    </source>
</reference>
<comment type="caution">
    <text evidence="2">The sequence shown here is derived from an EMBL/GenBank/DDBJ whole genome shotgun (WGS) entry which is preliminary data.</text>
</comment>
<evidence type="ECO:0000313" key="2">
    <source>
        <dbReference type="EMBL" id="KAH0541370.1"/>
    </source>
</evidence>
<protein>
    <submittedName>
        <fullName evidence="2">Uncharacterized protein</fullName>
    </submittedName>
</protein>
<sequence length="151" mass="16334">MPPSQLPTRLCLSNAYKASSYHDVEEDQDQDPKNPHIVDIVVSPMASSERMQPPASGHDRPYSKDATLFNLPGDFSGLAGVKPCSAFLTDEAASRLRDTTPRNHSLSREWEGCGYASGCSAEEGQDAAVACLVLGKNRMRDLPNVLACKPT</sequence>
<keyword evidence="3" id="KW-1185">Reference proteome</keyword>